<feature type="transmembrane region" description="Helical" evidence="2">
    <location>
        <begin position="22"/>
        <end position="43"/>
    </location>
</feature>
<evidence type="ECO:0000256" key="2">
    <source>
        <dbReference type="SAM" id="Phobius"/>
    </source>
</evidence>
<dbReference type="AlphaFoldDB" id="A0A081PRK9"/>
<keyword evidence="2" id="KW-0812">Transmembrane</keyword>
<sequence length="227" mass="26547">MNVEMFEELIKAIDSTDWISNWIQIGIGGFSILTPIIYATWISKKDTKEIDERQRKLEIIQSSIAKNIVELTTQQNQLSETQKKVEESLRELKEMARQSRKSNLLKLQSDFPIFYRALDDFEWEYNKLLNSINDFNSKKNLSSNIEDEIGEIFAAIEDLIESEINHLNTEEVPPLALAYFNKLLRAVNSLSKYFSTNFDDVQCTNFIIDDFLRIKIAREELLVFVYN</sequence>
<proteinExistence type="predicted"/>
<comment type="caution">
    <text evidence="3">The sequence shown here is derived from an EMBL/GenBank/DDBJ whole genome shotgun (WGS) entry which is preliminary data.</text>
</comment>
<keyword evidence="2" id="KW-0472">Membrane</keyword>
<evidence type="ECO:0000256" key="1">
    <source>
        <dbReference type="SAM" id="Coils"/>
    </source>
</evidence>
<keyword evidence="1" id="KW-0175">Coiled coil</keyword>
<keyword evidence="2" id="KW-1133">Transmembrane helix</keyword>
<evidence type="ECO:0000313" key="4">
    <source>
        <dbReference type="Proteomes" id="UP000028093"/>
    </source>
</evidence>
<evidence type="ECO:0000313" key="3">
    <source>
        <dbReference type="EMBL" id="KEQ33332.1"/>
    </source>
</evidence>
<reference evidence="3 4" key="1">
    <citation type="submission" date="2014-05" db="EMBL/GenBank/DDBJ databases">
        <authorList>
            <person name="Daugherty S.C."/>
            <person name="Tallon L.J."/>
            <person name="Sadzewicz L."/>
            <person name="Kilian M."/>
            <person name="Tettelin H."/>
        </authorList>
    </citation>
    <scope>NUCLEOTIDE SEQUENCE [LARGE SCALE GENOMIC DNA]</scope>
    <source>
        <strain evidence="3 4">SK1126</strain>
    </source>
</reference>
<dbReference type="PATRIC" id="fig|28037.99.peg.1161"/>
<gene>
    <name evidence="3" type="ORF">SK1126_1239</name>
</gene>
<dbReference type="Proteomes" id="UP000028093">
    <property type="component" value="Unassembled WGS sequence"/>
</dbReference>
<feature type="coiled-coil region" evidence="1">
    <location>
        <begin position="71"/>
        <end position="102"/>
    </location>
</feature>
<dbReference type="EMBL" id="JPFT01000005">
    <property type="protein sequence ID" value="KEQ33332.1"/>
    <property type="molecule type" value="Genomic_DNA"/>
</dbReference>
<dbReference type="RefSeq" id="WP_033681956.1">
    <property type="nucleotide sequence ID" value="NZ_JPFT01000005.1"/>
</dbReference>
<protein>
    <submittedName>
        <fullName evidence="3">Uncharacterized protein</fullName>
    </submittedName>
</protein>
<accession>A0A081PRK9</accession>
<name>A0A081PRK9_STRMT</name>
<organism evidence="3 4">
    <name type="scientific">Streptococcus mitis</name>
    <dbReference type="NCBI Taxonomy" id="28037"/>
    <lineage>
        <taxon>Bacteria</taxon>
        <taxon>Bacillati</taxon>
        <taxon>Bacillota</taxon>
        <taxon>Bacilli</taxon>
        <taxon>Lactobacillales</taxon>
        <taxon>Streptococcaceae</taxon>
        <taxon>Streptococcus</taxon>
        <taxon>Streptococcus mitis group</taxon>
    </lineage>
</organism>